<dbReference type="Proteomes" id="UP000636800">
    <property type="component" value="Chromosome 1"/>
</dbReference>
<comment type="caution">
    <text evidence="2">The sequence shown here is derived from an EMBL/GenBank/DDBJ whole genome shotgun (WGS) entry which is preliminary data.</text>
</comment>
<keyword evidence="3" id="KW-1185">Reference proteome</keyword>
<protein>
    <submittedName>
        <fullName evidence="2">Uncharacterized protein</fullName>
    </submittedName>
</protein>
<evidence type="ECO:0000313" key="2">
    <source>
        <dbReference type="EMBL" id="KAG0504103.1"/>
    </source>
</evidence>
<evidence type="ECO:0000313" key="1">
    <source>
        <dbReference type="EMBL" id="KAG0499925.1"/>
    </source>
</evidence>
<gene>
    <name evidence="2" type="ORF">HPP92_004175</name>
    <name evidence="1" type="ORF">HPP92_004616</name>
</gene>
<organism evidence="2 4">
    <name type="scientific">Vanilla planifolia</name>
    <name type="common">Vanilla</name>
    <dbReference type="NCBI Taxonomy" id="51239"/>
    <lineage>
        <taxon>Eukaryota</taxon>
        <taxon>Viridiplantae</taxon>
        <taxon>Streptophyta</taxon>
        <taxon>Embryophyta</taxon>
        <taxon>Tracheophyta</taxon>
        <taxon>Spermatophyta</taxon>
        <taxon>Magnoliopsida</taxon>
        <taxon>Liliopsida</taxon>
        <taxon>Asparagales</taxon>
        <taxon>Orchidaceae</taxon>
        <taxon>Vanilloideae</taxon>
        <taxon>Vanilleae</taxon>
        <taxon>Vanilla</taxon>
    </lineage>
</organism>
<dbReference type="EMBL" id="JADCNM010000001">
    <property type="protein sequence ID" value="KAG0504103.1"/>
    <property type="molecule type" value="Genomic_DNA"/>
</dbReference>
<dbReference type="Proteomes" id="UP000639772">
    <property type="component" value="Chromosome 1"/>
</dbReference>
<dbReference type="AlphaFoldDB" id="A0A835S7K9"/>
<dbReference type="EMBL" id="JADCNL010000001">
    <property type="protein sequence ID" value="KAG0499925.1"/>
    <property type="molecule type" value="Genomic_DNA"/>
</dbReference>
<evidence type="ECO:0000313" key="3">
    <source>
        <dbReference type="Proteomes" id="UP000636800"/>
    </source>
</evidence>
<reference evidence="3 4" key="1">
    <citation type="journal article" date="2020" name="Nat. Food">
        <title>A phased Vanilla planifolia genome enables genetic improvement of flavour and production.</title>
        <authorList>
            <person name="Hasing T."/>
            <person name="Tang H."/>
            <person name="Brym M."/>
            <person name="Khazi F."/>
            <person name="Huang T."/>
            <person name="Chambers A.H."/>
        </authorList>
    </citation>
    <scope>NUCLEOTIDE SEQUENCE [LARGE SCALE GENOMIC DNA]</scope>
    <source>
        <tissue evidence="2">Leaf</tissue>
    </source>
</reference>
<evidence type="ECO:0000313" key="4">
    <source>
        <dbReference type="Proteomes" id="UP000639772"/>
    </source>
</evidence>
<proteinExistence type="predicted"/>
<accession>A0A835S7K9</accession>
<name>A0A835S7K9_VANPL</name>
<sequence>MDDLRVFSVIHSMHSAFALMRRSLVAVGCVLFLLLPSRPGSNKDSSHQAWLEKGQILENPISHLMDG</sequence>